<reference evidence="3" key="1">
    <citation type="submission" date="2016-10" db="EMBL/GenBank/DDBJ databases">
        <authorList>
            <person name="Varghese N."/>
            <person name="Submissions S."/>
        </authorList>
    </citation>
    <scope>NUCLEOTIDE SEQUENCE [LARGE SCALE GENOMIC DNA]</scope>
    <source>
        <strain evidence="3">DSM 21424</strain>
    </source>
</reference>
<name>A0A1G6ZX40_9RHOB</name>
<evidence type="ECO:0000313" key="2">
    <source>
        <dbReference type="EMBL" id="SDE06206.1"/>
    </source>
</evidence>
<organism evidence="2 3">
    <name type="scientific">Limimaricola pyoseonensis</name>
    <dbReference type="NCBI Taxonomy" id="521013"/>
    <lineage>
        <taxon>Bacteria</taxon>
        <taxon>Pseudomonadati</taxon>
        <taxon>Pseudomonadota</taxon>
        <taxon>Alphaproteobacteria</taxon>
        <taxon>Rhodobacterales</taxon>
        <taxon>Paracoccaceae</taxon>
        <taxon>Limimaricola</taxon>
    </lineage>
</organism>
<protein>
    <recommendedName>
        <fullName evidence="4">DUF4440 domain-containing protein</fullName>
    </recommendedName>
</protein>
<evidence type="ECO:0000256" key="1">
    <source>
        <dbReference type="SAM" id="MobiDB-lite"/>
    </source>
</evidence>
<dbReference type="EMBL" id="FNAT01000001">
    <property type="protein sequence ID" value="SDE06206.1"/>
    <property type="molecule type" value="Genomic_DNA"/>
</dbReference>
<evidence type="ECO:0000313" key="3">
    <source>
        <dbReference type="Proteomes" id="UP000198922"/>
    </source>
</evidence>
<proteinExistence type="predicted"/>
<keyword evidence="3" id="KW-1185">Reference proteome</keyword>
<dbReference type="OrthoDB" id="7353854at2"/>
<evidence type="ECO:0008006" key="4">
    <source>
        <dbReference type="Google" id="ProtNLM"/>
    </source>
</evidence>
<feature type="region of interest" description="Disordered" evidence="1">
    <location>
        <begin position="112"/>
        <end position="141"/>
    </location>
</feature>
<gene>
    <name evidence="2" type="ORF">SAMN04488567_0681</name>
</gene>
<dbReference type="RefSeq" id="WP_090109325.1">
    <property type="nucleotide sequence ID" value="NZ_FNAT01000001.1"/>
</dbReference>
<dbReference type="Proteomes" id="UP000198922">
    <property type="component" value="Unassembled WGS sequence"/>
</dbReference>
<sequence length="141" mass="15859">MDETANDLWSLEKSRWLDGAKYYERRLGPDAAMVIPYPDGLQDRTAALEGRRPARQWHAIELHDQNLRREGETVMLSYRIVAWRDCCSTPMSALCASTYLDDDGTWLRLSHDRQPVTPRGGTGRATSAPFHSETAPLLGAA</sequence>
<accession>A0A1G6ZX40</accession>
<dbReference type="AlphaFoldDB" id="A0A1G6ZX40"/>